<proteinExistence type="predicted"/>
<dbReference type="EMBL" id="HG676873">
    <property type="protein sequence ID" value="CDJ44320.1"/>
    <property type="molecule type" value="Genomic_DNA"/>
</dbReference>
<evidence type="ECO:0000313" key="3">
    <source>
        <dbReference type="Proteomes" id="UP000030747"/>
    </source>
</evidence>
<feature type="non-terminal residue" evidence="2">
    <location>
        <position position="138"/>
    </location>
</feature>
<dbReference type="AlphaFoldDB" id="U6L953"/>
<reference evidence="2" key="2">
    <citation type="submission" date="2013-10" db="EMBL/GenBank/DDBJ databases">
        <authorList>
            <person name="Aslett M."/>
        </authorList>
    </citation>
    <scope>NUCLEOTIDE SEQUENCE [LARGE SCALE GENOMIC DNA]</scope>
    <source>
        <strain evidence="2">Houghton</strain>
    </source>
</reference>
<feature type="non-terminal residue" evidence="2">
    <location>
        <position position="1"/>
    </location>
</feature>
<keyword evidence="3" id="KW-1185">Reference proteome</keyword>
<evidence type="ECO:0000256" key="1">
    <source>
        <dbReference type="SAM" id="Coils"/>
    </source>
</evidence>
<keyword evidence="1" id="KW-0175">Coiled coil</keyword>
<dbReference type="Proteomes" id="UP000030747">
    <property type="component" value="Unassembled WGS sequence"/>
</dbReference>
<gene>
    <name evidence="2" type="ORF">ETH_00042170</name>
</gene>
<dbReference type="VEuPathDB" id="ToxoDB:ETH_00042170"/>
<dbReference type="GeneID" id="25257473"/>
<name>U6L953_EIMTE</name>
<evidence type="ECO:0000313" key="2">
    <source>
        <dbReference type="EMBL" id="CDJ44320.1"/>
    </source>
</evidence>
<sequence>GLLDRLHLENLEFNAARLTDELRRHQIPVVVTGGGVAVADTRLYLTHARLDIIAENCELRLAPKGFADASEGNLAEVAERQLQEVNTHIRQFYSLQKQQELQLRLQRLDRLLNEHLKEAAARKEFEAEAREVLQQQQA</sequence>
<dbReference type="RefSeq" id="XP_013235069.1">
    <property type="nucleotide sequence ID" value="XM_013379615.1"/>
</dbReference>
<reference evidence="2" key="1">
    <citation type="submission" date="2013-10" db="EMBL/GenBank/DDBJ databases">
        <title>Genomic analysis of the causative agents of coccidiosis in chickens.</title>
        <authorList>
            <person name="Reid A.J."/>
            <person name="Blake D."/>
            <person name="Billington K."/>
            <person name="Browne H."/>
            <person name="Dunn M."/>
            <person name="Hung S."/>
            <person name="Kawahara F."/>
            <person name="Miranda-Saavedra D."/>
            <person name="Mourier T."/>
            <person name="Nagra H."/>
            <person name="Otto T.D."/>
            <person name="Rawlings N."/>
            <person name="Sanchez A."/>
            <person name="Sanders M."/>
            <person name="Subramaniam C."/>
            <person name="Tay Y."/>
            <person name="Dear P."/>
            <person name="Doerig C."/>
            <person name="Gruber A."/>
            <person name="Parkinson J."/>
            <person name="Shirley M."/>
            <person name="Wan K.L."/>
            <person name="Berriman M."/>
            <person name="Tomley F."/>
            <person name="Pain A."/>
        </authorList>
    </citation>
    <scope>NUCLEOTIDE SEQUENCE [LARGE SCALE GENOMIC DNA]</scope>
    <source>
        <strain evidence="2">Houghton</strain>
    </source>
</reference>
<accession>U6L953</accession>
<organism evidence="2 3">
    <name type="scientific">Eimeria tenella</name>
    <name type="common">Coccidian parasite</name>
    <dbReference type="NCBI Taxonomy" id="5802"/>
    <lineage>
        <taxon>Eukaryota</taxon>
        <taxon>Sar</taxon>
        <taxon>Alveolata</taxon>
        <taxon>Apicomplexa</taxon>
        <taxon>Conoidasida</taxon>
        <taxon>Coccidia</taxon>
        <taxon>Eucoccidiorida</taxon>
        <taxon>Eimeriorina</taxon>
        <taxon>Eimeriidae</taxon>
        <taxon>Eimeria</taxon>
    </lineage>
</organism>
<dbReference type="VEuPathDB" id="ToxoDB:ETH2_1589000"/>
<protein>
    <submittedName>
        <fullName evidence="2">Uncharacterized protein</fullName>
    </submittedName>
</protein>
<feature type="coiled-coil region" evidence="1">
    <location>
        <begin position="98"/>
        <end position="136"/>
    </location>
</feature>